<dbReference type="SMART" id="SM00571">
    <property type="entry name" value="DDT"/>
    <property type="match status" value="1"/>
</dbReference>
<dbReference type="InParanoid" id="A7RUU8"/>
<evidence type="ECO:0000256" key="2">
    <source>
        <dbReference type="ARBA" id="ARBA00023242"/>
    </source>
</evidence>
<dbReference type="Pfam" id="PF02791">
    <property type="entry name" value="DDT"/>
    <property type="match status" value="1"/>
</dbReference>
<dbReference type="PROSITE" id="PS50827">
    <property type="entry name" value="DDT"/>
    <property type="match status" value="1"/>
</dbReference>
<dbReference type="InterPro" id="IPR018501">
    <property type="entry name" value="DDT_dom"/>
</dbReference>
<dbReference type="AlphaFoldDB" id="A7RUU8"/>
<name>A7RUU8_NEMVE</name>
<accession>A7RUU8</accession>
<feature type="non-terminal residue" evidence="4">
    <location>
        <position position="202"/>
    </location>
</feature>
<gene>
    <name evidence="4" type="ORF">NEMVEDRAFT_v1g94111</name>
</gene>
<dbReference type="GO" id="GO:0005634">
    <property type="term" value="C:nucleus"/>
    <property type="evidence" value="ECO:0007669"/>
    <property type="project" value="UniProtKB-SubCell"/>
</dbReference>
<reference evidence="4 5" key="1">
    <citation type="journal article" date="2007" name="Science">
        <title>Sea anemone genome reveals ancestral eumetazoan gene repertoire and genomic organization.</title>
        <authorList>
            <person name="Putnam N.H."/>
            <person name="Srivastava M."/>
            <person name="Hellsten U."/>
            <person name="Dirks B."/>
            <person name="Chapman J."/>
            <person name="Salamov A."/>
            <person name="Terry A."/>
            <person name="Shapiro H."/>
            <person name="Lindquist E."/>
            <person name="Kapitonov V.V."/>
            <person name="Jurka J."/>
            <person name="Genikhovich G."/>
            <person name="Grigoriev I.V."/>
            <person name="Lucas S.M."/>
            <person name="Steele R.E."/>
            <person name="Finnerty J.R."/>
            <person name="Technau U."/>
            <person name="Martindale M.Q."/>
            <person name="Rokhsar D.S."/>
        </authorList>
    </citation>
    <scope>NUCLEOTIDE SEQUENCE [LARGE SCALE GENOMIC DNA]</scope>
    <source>
        <strain evidence="5">CH2 X CH6</strain>
    </source>
</reference>
<comment type="subcellular location">
    <subcellularLocation>
        <location evidence="1">Nucleus</location>
    </subcellularLocation>
</comment>
<dbReference type="KEGG" id="nve:5516828"/>
<dbReference type="InterPro" id="IPR028942">
    <property type="entry name" value="WHIM1_dom"/>
</dbReference>
<dbReference type="PANTHER" id="PTHR45915">
    <property type="entry name" value="TRANSCRIPTION INTERMEDIARY FACTOR"/>
    <property type="match status" value="1"/>
</dbReference>
<keyword evidence="5" id="KW-1185">Reference proteome</keyword>
<dbReference type="Pfam" id="PF15612">
    <property type="entry name" value="WHIM1"/>
    <property type="match status" value="1"/>
</dbReference>
<organism evidence="4 5">
    <name type="scientific">Nematostella vectensis</name>
    <name type="common">Starlet sea anemone</name>
    <dbReference type="NCBI Taxonomy" id="45351"/>
    <lineage>
        <taxon>Eukaryota</taxon>
        <taxon>Metazoa</taxon>
        <taxon>Cnidaria</taxon>
        <taxon>Anthozoa</taxon>
        <taxon>Hexacorallia</taxon>
        <taxon>Actiniaria</taxon>
        <taxon>Edwardsiidae</taxon>
        <taxon>Nematostella</taxon>
    </lineage>
</organism>
<dbReference type="STRING" id="45351.A7RUU8"/>
<dbReference type="HOGENOM" id="CLU_080057_0_0_1"/>
<evidence type="ECO:0000313" key="4">
    <source>
        <dbReference type="EMBL" id="EDO44815.1"/>
    </source>
</evidence>
<dbReference type="PANTHER" id="PTHR45915:SF2">
    <property type="entry name" value="TOUTATIS, ISOFORM E"/>
    <property type="match status" value="1"/>
</dbReference>
<feature type="domain" description="DDT" evidence="3">
    <location>
        <begin position="62"/>
        <end position="126"/>
    </location>
</feature>
<dbReference type="OMA" id="NDPEHTG"/>
<evidence type="ECO:0000256" key="1">
    <source>
        <dbReference type="ARBA" id="ARBA00004123"/>
    </source>
</evidence>
<evidence type="ECO:0000313" key="5">
    <source>
        <dbReference type="Proteomes" id="UP000001593"/>
    </source>
</evidence>
<sequence>ERERQKEEKRMEKKLIKERKLEQKRRELILTRELKKPVEDMVLRDAKPLPEIPRLSKCILPGKAFADLLMVEEFVHNFGGALDIDPAAEMPSISDMQLSMLCQGEDVLLPLCQLLLTQAMADPGCDGPYAVTKLGQPLHKVELTDNNTSEILRLFVMSRNGGPNELSDALEEQPFQSLSPVQKGSVLAFLVNELLCSRVIIK</sequence>
<dbReference type="Proteomes" id="UP000001593">
    <property type="component" value="Unassembled WGS sequence"/>
</dbReference>
<protein>
    <recommendedName>
        <fullName evidence="3">DDT domain-containing protein</fullName>
    </recommendedName>
</protein>
<dbReference type="PhylomeDB" id="A7RUU8"/>
<dbReference type="eggNOG" id="KOG1245">
    <property type="taxonomic scope" value="Eukaryota"/>
</dbReference>
<evidence type="ECO:0000259" key="3">
    <source>
        <dbReference type="PROSITE" id="PS50827"/>
    </source>
</evidence>
<proteinExistence type="predicted"/>
<dbReference type="EMBL" id="DS469541">
    <property type="protein sequence ID" value="EDO44815.1"/>
    <property type="molecule type" value="Genomic_DNA"/>
</dbReference>
<keyword evidence="2" id="KW-0539">Nucleus</keyword>